<sequence length="658" mass="71643">MASKWIPEVQGVRTLALALVAAYHIWFGKVSGGVDVFLFISAFLLTRSMIESAERGERARPFSTILRRFARLLPLTLTAVLLIVAASLLWLPTSETPMILTQGFASSTYWENIYLQGQQIDYFAADRSTASPFQHYWSLAVQGQVFVLWPLLFALLWLVAKVTKLDTRKVALGGFGLVLVLGFAFSVRYTEVNQQAAYFDMFARLWEFAAGSVLALVMPWLRVPVALRVVFGWLGVIGIVLCGWVLPVEASFPGWAALWPILSAALVVMSAGAGRFGAGVLLNNDFMQQAAKYSFALYLTHWPVLVVYLFVARVDEVSFIVGAGLLGVSFALAWVLTRFVESPISDYLGGRRTPVIGGWFAGLGRLGRAAVVVIALPVITLGTLGLGQAQLASATTQARAEADALDLGSFGASTPDLVGTESAQGGTLQPSELLVRDDLAMLPDCDDATLDAIDEDLHEYCMGTNDADTWVVGNSQAQQSLPLLDGDVQAFIFFGCQFGGEGVEPDIEEECNEFWDAATEQLLESRPERVLVMATRSYANDSENELPGIEEWITMMRDAGIEVIAVRDAPRASFNPFMCTEQWGIDADRCAFSTSLAAPNENLQARLQLAGATYVDRNALICPDGVCTPVRGGVYVFMDSSHVTATYLRTVTAALREP</sequence>
<keyword evidence="1" id="KW-1133">Transmembrane helix</keyword>
<feature type="transmembrane region" description="Helical" evidence="1">
    <location>
        <begin position="170"/>
        <end position="189"/>
    </location>
</feature>
<gene>
    <name evidence="4" type="ORF">ACFSW7_00045</name>
</gene>
<dbReference type="InterPro" id="IPR050879">
    <property type="entry name" value="Acyltransferase_3"/>
</dbReference>
<keyword evidence="1" id="KW-0812">Transmembrane</keyword>
<feature type="domain" description="Acyltransferase 3" evidence="2">
    <location>
        <begin position="9"/>
        <end position="338"/>
    </location>
</feature>
<feature type="transmembrane region" description="Helical" evidence="1">
    <location>
        <begin position="258"/>
        <end position="281"/>
    </location>
</feature>
<dbReference type="InterPro" id="IPR002656">
    <property type="entry name" value="Acyl_transf_3_dom"/>
</dbReference>
<organism evidence="4 5">
    <name type="scientific">Gulosibacter faecalis</name>
    <dbReference type="NCBI Taxonomy" id="272240"/>
    <lineage>
        <taxon>Bacteria</taxon>
        <taxon>Bacillati</taxon>
        <taxon>Actinomycetota</taxon>
        <taxon>Actinomycetes</taxon>
        <taxon>Micrococcales</taxon>
        <taxon>Microbacteriaceae</taxon>
        <taxon>Gulosibacter</taxon>
    </lineage>
</organism>
<dbReference type="Pfam" id="PF01757">
    <property type="entry name" value="Acyl_transf_3"/>
    <property type="match status" value="1"/>
</dbReference>
<keyword evidence="1" id="KW-0472">Membrane</keyword>
<evidence type="ECO:0000259" key="3">
    <source>
        <dbReference type="Pfam" id="PF19040"/>
    </source>
</evidence>
<dbReference type="PANTHER" id="PTHR23028">
    <property type="entry name" value="ACETYLTRANSFERASE"/>
    <property type="match status" value="1"/>
</dbReference>
<feature type="transmembrane region" description="Helical" evidence="1">
    <location>
        <begin position="136"/>
        <end position="158"/>
    </location>
</feature>
<keyword evidence="5" id="KW-1185">Reference proteome</keyword>
<feature type="domain" description="SGNH" evidence="3">
    <location>
        <begin position="456"/>
        <end position="655"/>
    </location>
</feature>
<dbReference type="GO" id="GO:0016746">
    <property type="term" value="F:acyltransferase activity"/>
    <property type="evidence" value="ECO:0007669"/>
    <property type="project" value="UniProtKB-KW"/>
</dbReference>
<keyword evidence="4" id="KW-0808">Transferase</keyword>
<dbReference type="Pfam" id="PF19040">
    <property type="entry name" value="SGNH"/>
    <property type="match status" value="1"/>
</dbReference>
<keyword evidence="4" id="KW-0012">Acyltransferase</keyword>
<dbReference type="Proteomes" id="UP001597492">
    <property type="component" value="Unassembled WGS sequence"/>
</dbReference>
<evidence type="ECO:0000313" key="4">
    <source>
        <dbReference type="EMBL" id="MFD2756767.1"/>
    </source>
</evidence>
<reference evidence="5" key="1">
    <citation type="journal article" date="2019" name="Int. J. Syst. Evol. Microbiol.">
        <title>The Global Catalogue of Microorganisms (GCM) 10K type strain sequencing project: providing services to taxonomists for standard genome sequencing and annotation.</title>
        <authorList>
            <consortium name="The Broad Institute Genomics Platform"/>
            <consortium name="The Broad Institute Genome Sequencing Center for Infectious Disease"/>
            <person name="Wu L."/>
            <person name="Ma J."/>
        </authorList>
    </citation>
    <scope>NUCLEOTIDE SEQUENCE [LARGE SCALE GENOMIC DNA]</scope>
    <source>
        <strain evidence="5">TISTR 1514</strain>
    </source>
</reference>
<name>A0ABW5UT14_9MICO</name>
<dbReference type="RefSeq" id="WP_390294523.1">
    <property type="nucleotide sequence ID" value="NZ_JBHUNE010000001.1"/>
</dbReference>
<feature type="transmembrane region" description="Helical" evidence="1">
    <location>
        <begin position="71"/>
        <end position="91"/>
    </location>
</feature>
<dbReference type="InterPro" id="IPR043968">
    <property type="entry name" value="SGNH"/>
</dbReference>
<evidence type="ECO:0000313" key="5">
    <source>
        <dbReference type="Proteomes" id="UP001597492"/>
    </source>
</evidence>
<feature type="transmembrane region" description="Helical" evidence="1">
    <location>
        <begin position="225"/>
        <end position="246"/>
    </location>
</feature>
<feature type="transmembrane region" description="Helical" evidence="1">
    <location>
        <begin position="293"/>
        <end position="311"/>
    </location>
</feature>
<comment type="caution">
    <text evidence="4">The sequence shown here is derived from an EMBL/GenBank/DDBJ whole genome shotgun (WGS) entry which is preliminary data.</text>
</comment>
<evidence type="ECO:0000256" key="1">
    <source>
        <dbReference type="SAM" id="Phobius"/>
    </source>
</evidence>
<feature type="transmembrane region" description="Helical" evidence="1">
    <location>
        <begin position="201"/>
        <end position="218"/>
    </location>
</feature>
<protein>
    <submittedName>
        <fullName evidence="4">Acyltransferase family protein</fullName>
        <ecNumber evidence="4">2.3.1.-</ecNumber>
    </submittedName>
</protein>
<proteinExistence type="predicted"/>
<accession>A0ABW5UT14</accession>
<evidence type="ECO:0000259" key="2">
    <source>
        <dbReference type="Pfam" id="PF01757"/>
    </source>
</evidence>
<dbReference type="PANTHER" id="PTHR23028:SF53">
    <property type="entry name" value="ACYL_TRANSF_3 DOMAIN-CONTAINING PROTEIN"/>
    <property type="match status" value="1"/>
</dbReference>
<dbReference type="EMBL" id="JBHUNE010000001">
    <property type="protein sequence ID" value="MFD2756767.1"/>
    <property type="molecule type" value="Genomic_DNA"/>
</dbReference>
<feature type="transmembrane region" description="Helical" evidence="1">
    <location>
        <begin position="33"/>
        <end position="50"/>
    </location>
</feature>
<dbReference type="EC" id="2.3.1.-" evidence="4"/>
<feature type="transmembrane region" description="Helical" evidence="1">
    <location>
        <begin position="317"/>
        <end position="336"/>
    </location>
</feature>